<accession>A0A1X0QN51</accession>
<dbReference type="EMBL" id="KV922172">
    <property type="protein sequence ID" value="ORE01177.1"/>
    <property type="molecule type" value="Genomic_DNA"/>
</dbReference>
<organism evidence="1">
    <name type="scientific">Rhizopus microsporus var. microsporus</name>
    <dbReference type="NCBI Taxonomy" id="86635"/>
    <lineage>
        <taxon>Eukaryota</taxon>
        <taxon>Fungi</taxon>
        <taxon>Fungi incertae sedis</taxon>
        <taxon>Mucoromycota</taxon>
        <taxon>Mucoromycotina</taxon>
        <taxon>Mucoromycetes</taxon>
        <taxon>Mucorales</taxon>
        <taxon>Mucorineae</taxon>
        <taxon>Rhizopodaceae</taxon>
        <taxon>Rhizopus</taxon>
    </lineage>
</organism>
<protein>
    <submittedName>
        <fullName evidence="1">Uncharacterized protein</fullName>
    </submittedName>
</protein>
<gene>
    <name evidence="1" type="ORF">BCV72DRAFT_322903</name>
</gene>
<dbReference type="Proteomes" id="UP000242414">
    <property type="component" value="Unassembled WGS sequence"/>
</dbReference>
<evidence type="ECO:0000313" key="1">
    <source>
        <dbReference type="EMBL" id="ORE01177.1"/>
    </source>
</evidence>
<proteinExistence type="predicted"/>
<name>A0A1X0QN51_RHIZD</name>
<dbReference type="AlphaFoldDB" id="A0A1X0QN51"/>
<sequence>MRCLSWSSTEILNNLALITFFCSTISPIQVCRVNSHTFSLLGRVISRCLRDYLCVLSQALIVKQPEVKGYGVLILISPPMLPSMKKLTLGSLTLSSLLILKCLRN</sequence>
<reference evidence="1" key="1">
    <citation type="journal article" date="2016" name="Proc. Natl. Acad. Sci. U.S.A.">
        <title>Lipid metabolic changes in an early divergent fungus govern the establishment of a mutualistic symbiosis with endobacteria.</title>
        <authorList>
            <person name="Lastovetsky O.A."/>
            <person name="Gaspar M.L."/>
            <person name="Mondo S.J."/>
            <person name="LaButti K.M."/>
            <person name="Sandor L."/>
            <person name="Grigoriev I.V."/>
            <person name="Henry S.A."/>
            <person name="Pawlowska T.E."/>
        </authorList>
    </citation>
    <scope>NUCLEOTIDE SEQUENCE [LARGE SCALE GENOMIC DNA]</scope>
    <source>
        <strain evidence="1">ATCC 52814</strain>
    </source>
</reference>
<dbReference type="VEuPathDB" id="FungiDB:BCV72DRAFT_322903"/>